<reference evidence="2" key="1">
    <citation type="journal article" date="2019" name="Int. J. Syst. Evol. Microbiol.">
        <title>The Global Catalogue of Microorganisms (GCM) 10K type strain sequencing project: providing services to taxonomists for standard genome sequencing and annotation.</title>
        <authorList>
            <consortium name="The Broad Institute Genomics Platform"/>
            <consortium name="The Broad Institute Genome Sequencing Center for Infectious Disease"/>
            <person name="Wu L."/>
            <person name="Ma J."/>
        </authorList>
    </citation>
    <scope>NUCLEOTIDE SEQUENCE [LARGE SCALE GENOMIC DNA]</scope>
    <source>
        <strain evidence="2">KACC 11904</strain>
    </source>
</reference>
<accession>A0ABW0K6S1</accession>
<evidence type="ECO:0000313" key="2">
    <source>
        <dbReference type="Proteomes" id="UP001596044"/>
    </source>
</evidence>
<comment type="caution">
    <text evidence="1">The sequence shown here is derived from an EMBL/GenBank/DDBJ whole genome shotgun (WGS) entry which is preliminary data.</text>
</comment>
<gene>
    <name evidence="1" type="ORF">ACFPOG_12425</name>
</gene>
<name>A0ABW0K6S1_9BACL</name>
<organism evidence="1 2">
    <name type="scientific">Paenibacillus aestuarii</name>
    <dbReference type="NCBI Taxonomy" id="516965"/>
    <lineage>
        <taxon>Bacteria</taxon>
        <taxon>Bacillati</taxon>
        <taxon>Bacillota</taxon>
        <taxon>Bacilli</taxon>
        <taxon>Bacillales</taxon>
        <taxon>Paenibacillaceae</taxon>
        <taxon>Paenibacillus</taxon>
    </lineage>
</organism>
<proteinExistence type="predicted"/>
<sequence>MEVSKIDLQKLVEASGLNVTPEQLVELIVQQYTMSQPEIVDRFHFSNQRISNMREQKLLREIKKGLYLREEVENMREQQISGKRLEKFGDYRLTPAYENYVGSLIIDKLRFFDCLTCVRVDSKDQNYDPQKDEYNIHLTEVLNTVHTAFNVGKHVYLFEHRAFQYVRKEEDIQEVVNSDKYWFEKYTASKFLDFLQQPTAEYLGWTKIMSYASIVESLTKSVNKVDSLLESP</sequence>
<dbReference type="EMBL" id="JBHSMJ010000017">
    <property type="protein sequence ID" value="MFC5449070.1"/>
    <property type="molecule type" value="Genomic_DNA"/>
</dbReference>
<protein>
    <submittedName>
        <fullName evidence="1">Uncharacterized protein</fullName>
    </submittedName>
</protein>
<dbReference type="Proteomes" id="UP001596044">
    <property type="component" value="Unassembled WGS sequence"/>
</dbReference>
<evidence type="ECO:0000313" key="1">
    <source>
        <dbReference type="EMBL" id="MFC5449070.1"/>
    </source>
</evidence>
<keyword evidence="2" id="KW-1185">Reference proteome</keyword>
<dbReference type="RefSeq" id="WP_377524627.1">
    <property type="nucleotide sequence ID" value="NZ_JBHSMJ010000017.1"/>
</dbReference>